<accession>C8XIQ6</accession>
<dbReference type="GO" id="GO:0009117">
    <property type="term" value="P:nucleotide metabolic process"/>
    <property type="evidence" value="ECO:0007669"/>
    <property type="project" value="UniProtKB-KW"/>
</dbReference>
<protein>
    <recommendedName>
        <fullName evidence="3">Nucleoside triphosphate pyrophosphatase</fullName>
        <ecNumber evidence="3">3.6.1.9</ecNumber>
    </recommendedName>
    <alternativeName>
        <fullName evidence="3">Nucleotide pyrophosphatase</fullName>
        <shortName evidence="3">Nucleotide PPase</shortName>
    </alternativeName>
</protein>
<dbReference type="NCBIfam" id="TIGR00172">
    <property type="entry name" value="maf"/>
    <property type="match status" value="1"/>
</dbReference>
<dbReference type="KEGG" id="nml:Namu_4232"/>
<name>C8XIQ6_NAKMY</name>
<dbReference type="eggNOG" id="COG0424">
    <property type="taxonomic scope" value="Bacteria"/>
</dbReference>
<dbReference type="CDD" id="cd00555">
    <property type="entry name" value="Maf"/>
    <property type="match status" value="1"/>
</dbReference>
<dbReference type="STRING" id="479431.Namu_4232"/>
<dbReference type="HAMAP" id="MF_00528">
    <property type="entry name" value="Maf"/>
    <property type="match status" value="1"/>
</dbReference>
<dbReference type="RefSeq" id="WP_015749346.1">
    <property type="nucleotide sequence ID" value="NC_013235.1"/>
</dbReference>
<evidence type="ECO:0000313" key="4">
    <source>
        <dbReference type="EMBL" id="ACV80521.1"/>
    </source>
</evidence>
<keyword evidence="3" id="KW-0963">Cytoplasm</keyword>
<dbReference type="EMBL" id="CP001737">
    <property type="protein sequence ID" value="ACV80521.1"/>
    <property type="molecule type" value="Genomic_DNA"/>
</dbReference>
<keyword evidence="3" id="KW-0546">Nucleotide metabolism</keyword>
<dbReference type="PIRSF" id="PIRSF006305">
    <property type="entry name" value="Maf"/>
    <property type="match status" value="1"/>
</dbReference>
<dbReference type="PANTHER" id="PTHR43213:SF5">
    <property type="entry name" value="BIFUNCTIONAL DTTP_UTP PYROPHOSPHATASE_METHYLTRANSFERASE PROTEIN-RELATED"/>
    <property type="match status" value="1"/>
</dbReference>
<comment type="subcellular location">
    <subcellularLocation>
        <location evidence="3">Cytoplasm</location>
    </subcellularLocation>
</comment>
<organism evidence="4 5">
    <name type="scientific">Nakamurella multipartita (strain ATCC 700099 / DSM 44233 / CIP 104796 / JCM 9543 / NBRC 105858 / Y-104)</name>
    <name type="common">Microsphaera multipartita</name>
    <dbReference type="NCBI Taxonomy" id="479431"/>
    <lineage>
        <taxon>Bacteria</taxon>
        <taxon>Bacillati</taxon>
        <taxon>Actinomycetota</taxon>
        <taxon>Actinomycetes</taxon>
        <taxon>Nakamurellales</taxon>
        <taxon>Nakamurellaceae</taxon>
        <taxon>Nakamurella</taxon>
    </lineage>
</organism>
<comment type="caution">
    <text evidence="3">Lacks conserved residue(s) required for the propagation of feature annotation.</text>
</comment>
<evidence type="ECO:0000256" key="3">
    <source>
        <dbReference type="HAMAP-Rule" id="MF_00528"/>
    </source>
</evidence>
<keyword evidence="2 3" id="KW-0378">Hydrolase</keyword>
<comment type="function">
    <text evidence="3">Nucleoside triphosphate pyrophosphatase. May have a dual role in cell division arrest and in preventing the incorporation of modified nucleotides into cellular nucleic acids.</text>
</comment>
<dbReference type="EC" id="3.6.1.9" evidence="3"/>
<comment type="similarity">
    <text evidence="3">Belongs to the Maf family.</text>
</comment>
<evidence type="ECO:0000256" key="1">
    <source>
        <dbReference type="ARBA" id="ARBA00001968"/>
    </source>
</evidence>
<dbReference type="PANTHER" id="PTHR43213">
    <property type="entry name" value="BIFUNCTIONAL DTTP/UTP PYROPHOSPHATASE/METHYLTRANSFERASE PROTEIN-RELATED"/>
    <property type="match status" value="1"/>
</dbReference>
<dbReference type="HOGENOM" id="CLU_040416_1_2_11"/>
<feature type="active site" description="Proton acceptor" evidence="3">
    <location>
        <position position="79"/>
    </location>
</feature>
<comment type="catalytic activity">
    <reaction evidence="3">
        <text>a 2'-deoxyribonucleoside 5'-triphosphate + H2O = a 2'-deoxyribonucleoside 5'-phosphate + diphosphate + H(+)</text>
        <dbReference type="Rhea" id="RHEA:44644"/>
        <dbReference type="ChEBI" id="CHEBI:15377"/>
        <dbReference type="ChEBI" id="CHEBI:15378"/>
        <dbReference type="ChEBI" id="CHEBI:33019"/>
        <dbReference type="ChEBI" id="CHEBI:61560"/>
        <dbReference type="ChEBI" id="CHEBI:65317"/>
        <dbReference type="EC" id="3.6.1.9"/>
    </reaction>
</comment>
<evidence type="ECO:0000256" key="2">
    <source>
        <dbReference type="ARBA" id="ARBA00022801"/>
    </source>
</evidence>
<dbReference type="GO" id="GO:0005737">
    <property type="term" value="C:cytoplasm"/>
    <property type="evidence" value="ECO:0007669"/>
    <property type="project" value="UniProtKB-SubCell"/>
</dbReference>
<dbReference type="FunCoup" id="C8XIQ6">
    <property type="interactions" value="242"/>
</dbReference>
<gene>
    <name evidence="4" type="ordered locus">Namu_4232</name>
</gene>
<keyword evidence="5" id="KW-1185">Reference proteome</keyword>
<dbReference type="Proteomes" id="UP000002218">
    <property type="component" value="Chromosome"/>
</dbReference>
<comment type="catalytic activity">
    <reaction evidence="3">
        <text>a ribonucleoside 5'-triphosphate + H2O = a ribonucleoside 5'-phosphate + diphosphate + H(+)</text>
        <dbReference type="Rhea" id="RHEA:23996"/>
        <dbReference type="ChEBI" id="CHEBI:15377"/>
        <dbReference type="ChEBI" id="CHEBI:15378"/>
        <dbReference type="ChEBI" id="CHEBI:33019"/>
        <dbReference type="ChEBI" id="CHEBI:58043"/>
        <dbReference type="ChEBI" id="CHEBI:61557"/>
        <dbReference type="EC" id="3.6.1.9"/>
    </reaction>
</comment>
<dbReference type="AlphaFoldDB" id="C8XIQ6"/>
<dbReference type="InterPro" id="IPR029001">
    <property type="entry name" value="ITPase-like_fam"/>
</dbReference>
<dbReference type="Pfam" id="PF02545">
    <property type="entry name" value="Maf"/>
    <property type="match status" value="1"/>
</dbReference>
<comment type="cofactor">
    <cofactor evidence="1 3">
        <name>a divalent metal cation</name>
        <dbReference type="ChEBI" id="CHEBI:60240"/>
    </cofactor>
</comment>
<dbReference type="InParanoid" id="C8XIQ6"/>
<proteinExistence type="inferred from homology"/>
<dbReference type="SUPFAM" id="SSF52972">
    <property type="entry name" value="ITPase-like"/>
    <property type="match status" value="1"/>
</dbReference>
<evidence type="ECO:0000313" key="5">
    <source>
        <dbReference type="Proteomes" id="UP000002218"/>
    </source>
</evidence>
<sequence length="219" mass="22729" precursor="true">MNAPLALVLASASPARLGVLRTAGLDPHVLVSGVDEDALLDGLRSSPEQVRVQALADAKADDVAARLTEPTPAVVIGCDSMLLIDGELQGKPADAEQARARWRQMAGRDGILLTGHAVRRVVGGRVVGAAGAVGSTVVRMGRPSEAELDAYLATGEPLRVAGALTIDGFGGWFVDGIDGDAGNVLGISLPLTRQLLAQVGVPVTDLWRRPDQRATEHSP</sequence>
<reference evidence="5" key="1">
    <citation type="submission" date="2009-09" db="EMBL/GenBank/DDBJ databases">
        <title>The complete genome of Nakamurella multipartita DSM 44233.</title>
        <authorList>
            <consortium name="US DOE Joint Genome Institute (JGI-PGF)"/>
            <person name="Lucas S."/>
            <person name="Copeland A."/>
            <person name="Lapidus A."/>
            <person name="Glavina del Rio T."/>
            <person name="Dalin E."/>
            <person name="Tice H."/>
            <person name="Bruce D."/>
            <person name="Goodwin L."/>
            <person name="Pitluck S."/>
            <person name="Kyrpides N."/>
            <person name="Mavromatis K."/>
            <person name="Ivanova N."/>
            <person name="Ovchinnikova G."/>
            <person name="Sims D."/>
            <person name="Meincke L."/>
            <person name="Brettin T."/>
            <person name="Detter J.C."/>
            <person name="Han C."/>
            <person name="Larimer F."/>
            <person name="Land M."/>
            <person name="Hauser L."/>
            <person name="Markowitz V."/>
            <person name="Cheng J.-F."/>
            <person name="Hugenholtz P."/>
            <person name="Woyke T."/>
            <person name="Wu D."/>
            <person name="Klenk H.-P."/>
            <person name="Eisen J.A."/>
        </authorList>
    </citation>
    <scope>NUCLEOTIDE SEQUENCE [LARGE SCALE GENOMIC DNA]</scope>
    <source>
        <strain evidence="5">ATCC 700099 / DSM 44233 / CIP 104796 / JCM 9543 / NBRC 105858 / Y-104</strain>
    </source>
</reference>
<dbReference type="GO" id="GO:0047429">
    <property type="term" value="F:nucleoside triphosphate diphosphatase activity"/>
    <property type="evidence" value="ECO:0007669"/>
    <property type="project" value="UniProtKB-EC"/>
</dbReference>
<reference evidence="4 5" key="2">
    <citation type="journal article" date="2010" name="Stand. Genomic Sci.">
        <title>Complete genome sequence of Nakamurella multipartita type strain (Y-104).</title>
        <authorList>
            <person name="Tice H."/>
            <person name="Mayilraj S."/>
            <person name="Sims D."/>
            <person name="Lapidus A."/>
            <person name="Nolan M."/>
            <person name="Lucas S."/>
            <person name="Glavina Del Rio T."/>
            <person name="Copeland A."/>
            <person name="Cheng J.F."/>
            <person name="Meincke L."/>
            <person name="Bruce D."/>
            <person name="Goodwin L."/>
            <person name="Pitluck S."/>
            <person name="Ivanova N."/>
            <person name="Mavromatis K."/>
            <person name="Ovchinnikova G."/>
            <person name="Pati A."/>
            <person name="Chen A."/>
            <person name="Palaniappan K."/>
            <person name="Land M."/>
            <person name="Hauser L."/>
            <person name="Chang Y.J."/>
            <person name="Jeffries C.D."/>
            <person name="Detter J.C."/>
            <person name="Brettin T."/>
            <person name="Rohde M."/>
            <person name="Goker M."/>
            <person name="Bristow J."/>
            <person name="Eisen J.A."/>
            <person name="Markowitz V."/>
            <person name="Hugenholtz P."/>
            <person name="Kyrpides N.C."/>
            <person name="Klenk H.P."/>
            <person name="Chen F."/>
        </authorList>
    </citation>
    <scope>NUCLEOTIDE SEQUENCE [LARGE SCALE GENOMIC DNA]</scope>
    <source>
        <strain evidence="5">ATCC 700099 / DSM 44233 / CIP 104796 / JCM 9543 / NBRC 105858 / Y-104</strain>
    </source>
</reference>
<dbReference type="InterPro" id="IPR003697">
    <property type="entry name" value="Maf-like"/>
</dbReference>
<dbReference type="Gene3D" id="3.90.950.10">
    <property type="match status" value="1"/>
</dbReference>